<dbReference type="InParanoid" id="Q9XTS1"/>
<dbReference type="Proteomes" id="UP000001940">
    <property type="component" value="Chromosome I"/>
</dbReference>
<dbReference type="GO" id="GO:0007019">
    <property type="term" value="P:microtubule depolymerization"/>
    <property type="evidence" value="ECO:0000314"/>
    <property type="project" value="WormBase"/>
</dbReference>
<dbReference type="FunCoup" id="Q9XTS1">
    <property type="interactions" value="36"/>
</dbReference>
<dbReference type="PeptideAtlas" id="Q9XTS1"/>
<dbReference type="HOGENOM" id="CLU_023322_0_0_1"/>
<dbReference type="SMR" id="Q9XTS1"/>
<protein>
    <submittedName>
        <fullName evidence="2">WD_REPEATS_REGION domain-containing protein</fullName>
    </submittedName>
</protein>
<name>Q9XTS1_CAEEL</name>
<feature type="compositionally biased region" description="Low complexity" evidence="1">
    <location>
        <begin position="539"/>
        <end position="549"/>
    </location>
</feature>
<dbReference type="GeneID" id="173271"/>
<dbReference type="AlphaFoldDB" id="Q9XTS1"/>
<evidence type="ECO:0000313" key="3">
    <source>
        <dbReference type="Proteomes" id="UP000001940"/>
    </source>
</evidence>
<keyword evidence="3" id="KW-1185">Reference proteome</keyword>
<feature type="region of interest" description="Disordered" evidence="1">
    <location>
        <begin position="324"/>
        <end position="549"/>
    </location>
</feature>
<dbReference type="IntAct" id="Q9XTS1">
    <property type="interactions" value="5"/>
</dbReference>
<dbReference type="Bgee" id="WBGene00009825">
    <property type="expression patterns" value="Expressed in pharyngeal muscle cell (C elegans) and 4 other cell types or tissues"/>
</dbReference>
<dbReference type="PANTHER" id="PTHR19845:SF0">
    <property type="entry name" value="KATANIN P80 WD40 REPEAT-CONTAINING SUBUNIT B1"/>
    <property type="match status" value="1"/>
</dbReference>
<dbReference type="InterPro" id="IPR015943">
    <property type="entry name" value="WD40/YVTN_repeat-like_dom_sf"/>
</dbReference>
<feature type="compositionally biased region" description="Polar residues" evidence="1">
    <location>
        <begin position="415"/>
        <end position="452"/>
    </location>
</feature>
<evidence type="ECO:0000256" key="1">
    <source>
        <dbReference type="SAM" id="MobiDB-lite"/>
    </source>
</evidence>
<dbReference type="GO" id="GO:0008352">
    <property type="term" value="C:katanin complex"/>
    <property type="evidence" value="ECO:0000314"/>
    <property type="project" value="WormBase"/>
</dbReference>
<organism evidence="2 3">
    <name type="scientific">Caenorhabditis elegans</name>
    <dbReference type="NCBI Taxonomy" id="6239"/>
    <lineage>
        <taxon>Eukaryota</taxon>
        <taxon>Metazoa</taxon>
        <taxon>Ecdysozoa</taxon>
        <taxon>Nematoda</taxon>
        <taxon>Chromadorea</taxon>
        <taxon>Rhabditida</taxon>
        <taxon>Rhabditina</taxon>
        <taxon>Rhabditomorpha</taxon>
        <taxon>Rhabditoidea</taxon>
        <taxon>Rhabditidae</taxon>
        <taxon>Peloderinae</taxon>
        <taxon>Caenorhabditis</taxon>
    </lineage>
</organism>
<dbReference type="PANTHER" id="PTHR19845">
    <property type="entry name" value="KATANIN P80 SUBUNIT"/>
    <property type="match status" value="1"/>
</dbReference>
<dbReference type="eggNOG" id="KOG0267">
    <property type="taxonomic scope" value="Eukaryota"/>
</dbReference>
<dbReference type="EMBL" id="BX284601">
    <property type="protein sequence ID" value="CAB16313.1"/>
    <property type="molecule type" value="Genomic_DNA"/>
</dbReference>
<dbReference type="RefSeq" id="NP_493453.1">
    <property type="nucleotide sequence ID" value="NM_061052.3"/>
</dbReference>
<proteinExistence type="evidence at protein level"/>
<dbReference type="Pfam" id="PF00400">
    <property type="entry name" value="WD40"/>
    <property type="match status" value="2"/>
</dbReference>
<sequence length="722" mass="78633">MKIEVVSALPHSTVHSAVLSRRHRSVICAGPYEVLPLEGCSEPLPSTSTLSELPIECLRLSTDERTIGAATNAILKVADIITGHEVRNLTGHTLPITSLAASKFNPYCWYTGSSDCDWTQWDTRMNPSKIFGSKTPGVVRSIALSPGDRYVAVGTDETIQIFDARQREFIKTFNCSGHALELHPSDVLLSSVGHDRIVRFFCLETFEMISQSDPFLDDIQASAFDTHVMIAATNDSINLLTWEPCCDILTTVPLKNVEKVVNVNANGLDLDFICIGDNTERLEMRTYAIEELLSYSPSHELCGSIYEEDEDVDNSPIDEVKALPELTELSNLPPRSPGLSCEETETSASPVNSSSSHSSPTSPVKPAPVKHRSASQKLPGKSTKTLNPKPAGSTRSVTPVSTKPPRTFGTAKSVIVSSKPSLSGYNNRANPSPSMSDLRTTKSMAGSTTSLLSERAPKKRSTSSRRNQEPITITYIGRPRTPSEGDVASTVSSSTSRNRRPSPSVAKKTSPPSIYAITSSPAKRASSTASGPTARRQNSTSSVTSTTSAKTPVGVWGACIETVHDIGIVAKKENRNIRRLKMLTSRRTSNVDIPPEVCSDEQLVLTATRILSRRNDWSLNSCHAYLPVIIDNIASVDVTNRAIALEGLAAIADTLGERLVKFASMNSHRIGVDVAAEERAEKAKACVQHLRSLVKKRDWYYKQLDEPSILKLDPILELLKKI</sequence>
<accession>Q9XTS1</accession>
<evidence type="ECO:0000313" key="4">
    <source>
        <dbReference type="WormBase" id="F47G4.4"/>
    </source>
</evidence>
<dbReference type="SMART" id="SM00320">
    <property type="entry name" value="WD40"/>
    <property type="match status" value="3"/>
</dbReference>
<dbReference type="AGR" id="WB:WBGene00009825"/>
<feature type="compositionally biased region" description="Polar residues" evidence="1">
    <location>
        <begin position="510"/>
        <end position="538"/>
    </location>
</feature>
<dbReference type="OrthoDB" id="10251605at2759"/>
<dbReference type="PRO" id="PR:Q9XTS1"/>
<dbReference type="DIP" id="DIP-26185N"/>
<dbReference type="OMA" id="NTERLEM"/>
<dbReference type="InterPro" id="IPR036322">
    <property type="entry name" value="WD40_repeat_dom_sf"/>
</dbReference>
<gene>
    <name evidence="2" type="ORF">CELE_F47G4.4</name>
    <name evidence="2 4" type="ORF">F47G4.4</name>
</gene>
<feature type="compositionally biased region" description="Low complexity" evidence="1">
    <location>
        <begin position="489"/>
        <end position="505"/>
    </location>
</feature>
<dbReference type="UCSC" id="F47G4.4.1">
    <property type="organism name" value="c. elegans"/>
</dbReference>
<comment type="interaction">
    <interactant intactId="EBI-312192">
        <id>Q9XTS1</id>
    </interactant>
    <interactant intactId="EBI-323248">
        <id>P34808</id>
        <label>mei-1</label>
    </interactant>
    <organismsDiffer>false</organismsDiffer>
    <experiments>3</experiments>
</comment>
<dbReference type="CTD" id="173271"/>
<dbReference type="STRING" id="6239.F47G4.4.1"/>
<evidence type="ECO:0000313" key="2">
    <source>
        <dbReference type="EMBL" id="CAB16313.1"/>
    </source>
</evidence>
<dbReference type="SUPFAM" id="SSF50978">
    <property type="entry name" value="WD40 repeat-like"/>
    <property type="match status" value="1"/>
</dbReference>
<dbReference type="Gene3D" id="2.130.10.10">
    <property type="entry name" value="YVTN repeat-like/Quinoprotein amine dehydrogenase"/>
    <property type="match status" value="2"/>
</dbReference>
<dbReference type="WormBase" id="F47G4.4">
    <property type="protein sequence ID" value="CE18702"/>
    <property type="gene ID" value="WBGene00009825"/>
</dbReference>
<dbReference type="InterPro" id="IPR001680">
    <property type="entry name" value="WD40_rpt"/>
</dbReference>
<dbReference type="KEGG" id="cel:CELE_F47G4.4"/>
<dbReference type="PaxDb" id="6239-F47G4.4"/>
<reference evidence="2 3" key="1">
    <citation type="journal article" date="1998" name="Science">
        <title>Genome sequence of the nematode C. elegans: a platform for investigating biology.</title>
        <authorList>
            <consortium name="The C. elegans sequencing consortium"/>
            <person name="Sulson J.E."/>
            <person name="Waterston R."/>
        </authorList>
    </citation>
    <scope>NUCLEOTIDE SEQUENCE [LARGE SCALE GENOMIC DNA]</scope>
    <source>
        <strain evidence="2 3">Bristol N2</strain>
    </source>
</reference>
<feature type="compositionally biased region" description="Low complexity" evidence="1">
    <location>
        <begin position="346"/>
        <end position="362"/>
    </location>
</feature>
<dbReference type="PIR" id="T22359">
    <property type="entry name" value="T22359"/>
</dbReference>